<sequence length="181" mass="21314">MFCLLISSIFCRFVMLQPKEEFVIYDDLDGRKEMKFLYDARDNVRIQIFDSENKKAVDTNDRSGCIYLQQNTPGLMKINIYNESKNVMKFSYKAPDVTKEKGGQLGYVNDSDLVGELTNLLDKVIDQQNLHVEKSYKHYEMVKKSRKWVRFLVVFELCLTGFAVYLMHKDFVSLFETKRKV</sequence>
<keyword evidence="5" id="KW-1185">Reference proteome</keyword>
<dbReference type="VEuPathDB" id="MicrosporidiaDB:EHP00_194"/>
<organism evidence="4 5">
    <name type="scientific">Ecytonucleospora hepatopenaei</name>
    <dbReference type="NCBI Taxonomy" id="646526"/>
    <lineage>
        <taxon>Eukaryota</taxon>
        <taxon>Fungi</taxon>
        <taxon>Fungi incertae sedis</taxon>
        <taxon>Microsporidia</taxon>
        <taxon>Enterocytozoonidae</taxon>
        <taxon>Ecytonucleospora</taxon>
    </lineage>
</organism>
<accession>A0A1W0E6N9</accession>
<feature type="transmembrane region" description="Helical" evidence="1">
    <location>
        <begin position="148"/>
        <end position="167"/>
    </location>
</feature>
<dbReference type="Pfam" id="PF01105">
    <property type="entry name" value="EMP24_GP25L"/>
    <property type="match status" value="1"/>
</dbReference>
<evidence type="ECO:0000259" key="3">
    <source>
        <dbReference type="Pfam" id="PF01105"/>
    </source>
</evidence>
<feature type="chain" id="PRO_5013161973" description="GOLD domain-containing protein" evidence="2">
    <location>
        <begin position="17"/>
        <end position="181"/>
    </location>
</feature>
<feature type="signal peptide" evidence="2">
    <location>
        <begin position="1"/>
        <end position="16"/>
    </location>
</feature>
<comment type="caution">
    <text evidence="4">The sequence shown here is derived from an EMBL/GenBank/DDBJ whole genome shotgun (WGS) entry which is preliminary data.</text>
</comment>
<dbReference type="EMBL" id="MNPJ01000016">
    <property type="protein sequence ID" value="OQS54839.1"/>
    <property type="molecule type" value="Genomic_DNA"/>
</dbReference>
<name>A0A1W0E6N9_9MICR</name>
<evidence type="ECO:0000313" key="5">
    <source>
        <dbReference type="Proteomes" id="UP000192758"/>
    </source>
</evidence>
<dbReference type="InterPro" id="IPR009038">
    <property type="entry name" value="GOLD_dom"/>
</dbReference>
<evidence type="ECO:0000256" key="2">
    <source>
        <dbReference type="SAM" id="SignalP"/>
    </source>
</evidence>
<dbReference type="AlphaFoldDB" id="A0A1W0E6N9"/>
<protein>
    <recommendedName>
        <fullName evidence="3">GOLD domain-containing protein</fullName>
    </recommendedName>
</protein>
<keyword evidence="1" id="KW-0472">Membrane</keyword>
<gene>
    <name evidence="4" type="ORF">EHP00_194</name>
</gene>
<reference evidence="4 5" key="1">
    <citation type="journal article" date="2017" name="Environ. Microbiol.">
        <title>Decay of the glycolytic pathway and adaptation to intranuclear parasitism within Enterocytozoonidae microsporidia.</title>
        <authorList>
            <person name="Wiredu Boakye D."/>
            <person name="Jaroenlak P."/>
            <person name="Prachumwat A."/>
            <person name="Williams T.A."/>
            <person name="Bateman K.S."/>
            <person name="Itsathitphaisarn O."/>
            <person name="Sritunyalucksana K."/>
            <person name="Paszkiewicz K.H."/>
            <person name="Moore K.A."/>
            <person name="Stentiford G.D."/>
            <person name="Williams B.A."/>
        </authorList>
    </citation>
    <scope>NUCLEOTIDE SEQUENCE [LARGE SCALE GENOMIC DNA]</scope>
    <source>
        <strain evidence="4 5">TH1</strain>
    </source>
</reference>
<dbReference type="OrthoDB" id="2194158at2759"/>
<keyword evidence="2" id="KW-0732">Signal</keyword>
<evidence type="ECO:0000313" key="4">
    <source>
        <dbReference type="EMBL" id="OQS54839.1"/>
    </source>
</evidence>
<proteinExistence type="predicted"/>
<dbReference type="Proteomes" id="UP000192758">
    <property type="component" value="Unassembled WGS sequence"/>
</dbReference>
<keyword evidence="1" id="KW-0812">Transmembrane</keyword>
<feature type="domain" description="GOLD" evidence="3">
    <location>
        <begin position="15"/>
        <end position="162"/>
    </location>
</feature>
<evidence type="ECO:0000256" key="1">
    <source>
        <dbReference type="SAM" id="Phobius"/>
    </source>
</evidence>
<keyword evidence="1" id="KW-1133">Transmembrane helix</keyword>